<name>A0A2R5G175_9STRA</name>
<keyword evidence="4" id="KW-1185">Reference proteome</keyword>
<proteinExistence type="predicted"/>
<dbReference type="PANTHER" id="PTHR45725:SF1">
    <property type="entry name" value="DISHEVELLED ASSOCIATED ACTIVATOR OF MORPHOGENESIS, ISOFORM D"/>
    <property type="match status" value="1"/>
</dbReference>
<dbReference type="SMART" id="SM00028">
    <property type="entry name" value="TPR"/>
    <property type="match status" value="5"/>
</dbReference>
<dbReference type="Pfam" id="PF02181">
    <property type="entry name" value="FH2"/>
    <property type="match status" value="1"/>
</dbReference>
<dbReference type="InterPro" id="IPR019734">
    <property type="entry name" value="TPR_rpt"/>
</dbReference>
<dbReference type="PROSITE" id="PS51444">
    <property type="entry name" value="FH2"/>
    <property type="match status" value="1"/>
</dbReference>
<dbReference type="SUPFAM" id="SSF101447">
    <property type="entry name" value="Formin homology 2 domain (FH2 domain)"/>
    <property type="match status" value="1"/>
</dbReference>
<dbReference type="Gene3D" id="1.20.58.2220">
    <property type="entry name" value="Formin, FH2 domain"/>
    <property type="match status" value="1"/>
</dbReference>
<dbReference type="InParanoid" id="A0A2R5G175"/>
<dbReference type="InterPro" id="IPR042201">
    <property type="entry name" value="FH2_Formin_sf"/>
</dbReference>
<dbReference type="InterPro" id="IPR015425">
    <property type="entry name" value="FH2_Formin"/>
</dbReference>
<reference evidence="3 4" key="1">
    <citation type="submission" date="2017-12" db="EMBL/GenBank/DDBJ databases">
        <title>Sequencing, de novo assembly and annotation of complete genome of a new Thraustochytrid species, strain FCC1311.</title>
        <authorList>
            <person name="Sedici K."/>
            <person name="Godart F."/>
            <person name="Aiese Cigliano R."/>
            <person name="Sanseverino W."/>
            <person name="Barakat M."/>
            <person name="Ortet P."/>
            <person name="Marechal E."/>
            <person name="Cagnac O."/>
            <person name="Amato A."/>
        </authorList>
    </citation>
    <scope>NUCLEOTIDE SEQUENCE [LARGE SCALE GENOMIC DNA]</scope>
</reference>
<dbReference type="Gene3D" id="1.25.40.10">
    <property type="entry name" value="Tetratricopeptide repeat domain"/>
    <property type="match status" value="2"/>
</dbReference>
<dbReference type="SUPFAM" id="SSF48452">
    <property type="entry name" value="TPR-like"/>
    <property type="match status" value="2"/>
</dbReference>
<evidence type="ECO:0000313" key="4">
    <source>
        <dbReference type="Proteomes" id="UP000241890"/>
    </source>
</evidence>
<dbReference type="AlphaFoldDB" id="A0A2R5G175"/>
<dbReference type="Proteomes" id="UP000241890">
    <property type="component" value="Unassembled WGS sequence"/>
</dbReference>
<dbReference type="SMART" id="SM00498">
    <property type="entry name" value="FH2"/>
    <property type="match status" value="1"/>
</dbReference>
<sequence>MRQGSRGRELAASHAASSAEATRLPSQFLYATTAASERKGRRSHAGISQGKLWLSGDLTTPLEKRDSLRAESVKCLAQGNARSAITKALESVRIMETQGLGSTSEALPECMVLTRAYFKLDDFAEARFYLRQCEKLVRSEPYEDETTNVALYSMLAELYMIAKEYEEARVRYAEYMRKTENLFGPNHIATSDCYNVISAFYTHRGQYAEAIDFCQRALSIRIEQLGTNHRFTADSRYNLGLLLRLHGKPAEARREFALARQVRELIFGPQSLEVAEVELSLGFTEYQLGNLGAAHELCERSYAARRATVGKNHPDTAEALNLLDTVRTARARGELADSEAGTIEDGLSSSHAEALPSTYARTFDQPTLVSSTSGGSSFADESRRYDRFLVQRTLDRMHQVHDAPSMSFQSRVMQTVNSHGSISAKELQSRFAPRFPREVHHLLESLEEQDLLLRNADVHESRDASRARWLRLGFQHGNGNDSAGYPSDLPGAGSKDGSGMGRGVGGAGAGAGAGAGTGAGTGTGSGSGNGPGSGNGSSSDFGSGSGFNTGNSFGDGMGNGTGSGFGTSSAQESQRGGTYGAGGPDHRSRAQGSQGFGHEYSSGEEMASYGPVGTLPGAGSYGSGALPATVSTAGSSGAQQSAGVSTLRGGVAGDRRAKVVELTGEELWQAHDVETFCAFGLLPMLLDKREAEKKRAAEKARKDAAASAGDQNSSKTTTTTKVTTKVAATVKKKKVTGPKSDTKRVHWDVLEDTEGTIWDSGVDSSDIEIAEVFGDLKSEFSNKAAPKKLGADNESADKAKKPKEMVLLADPKRRQNMSIFAKTLMKGGRELYEVGAALRAMDLSKFGPNALASLQEFLPQGDETEAVQSFVDGGGDRSLLGPAERFVDAIGSVPRLSQRIRALTVMSEFDEMARDAVRRIELVRTTSNRVRESTRFARLLSIILKVGNELNKGTEKGEAQGVRLASLVKLSQTKSAQNTTLLQYIVEHLIAKDPHVLEIADDFPDLAEATRCNMQTLSGDVARLGSGLAAVEHGCNAATKAGDDDDFLRAAEPFLRQSRPKSDEVSRDFKDMEEAYEKLCQYVGESAKAMPPEDLFQQLLAFTSEFGSTVKKVRDAAARKERRNNRQQGSRSG</sequence>
<dbReference type="PANTHER" id="PTHR45725">
    <property type="entry name" value="FORMIN HOMOLOGY 2 FAMILY MEMBER"/>
    <property type="match status" value="1"/>
</dbReference>
<feature type="region of interest" description="Disordered" evidence="1">
    <location>
        <begin position="696"/>
        <end position="720"/>
    </location>
</feature>
<dbReference type="EMBL" id="BEYU01000008">
    <property type="protein sequence ID" value="GBG24777.1"/>
    <property type="molecule type" value="Genomic_DNA"/>
</dbReference>
<evidence type="ECO:0000256" key="1">
    <source>
        <dbReference type="SAM" id="MobiDB-lite"/>
    </source>
</evidence>
<gene>
    <name evidence="3" type="ORF">FCC1311_009952</name>
</gene>
<evidence type="ECO:0000259" key="2">
    <source>
        <dbReference type="PROSITE" id="PS51444"/>
    </source>
</evidence>
<feature type="region of interest" description="Disordered" evidence="1">
    <location>
        <begin position="477"/>
        <end position="608"/>
    </location>
</feature>
<accession>A0A2R5G175</accession>
<dbReference type="OrthoDB" id="1668162at2759"/>
<feature type="region of interest" description="Disordered" evidence="1">
    <location>
        <begin position="1113"/>
        <end position="1133"/>
    </location>
</feature>
<feature type="compositionally biased region" description="Gly residues" evidence="1">
    <location>
        <begin position="494"/>
        <end position="535"/>
    </location>
</feature>
<dbReference type="Pfam" id="PF13374">
    <property type="entry name" value="TPR_10"/>
    <property type="match status" value="2"/>
</dbReference>
<feature type="compositionally biased region" description="Gly residues" evidence="1">
    <location>
        <begin position="543"/>
        <end position="565"/>
    </location>
</feature>
<dbReference type="InterPro" id="IPR011990">
    <property type="entry name" value="TPR-like_helical_dom_sf"/>
</dbReference>
<organism evidence="3 4">
    <name type="scientific">Hondaea fermentalgiana</name>
    <dbReference type="NCBI Taxonomy" id="2315210"/>
    <lineage>
        <taxon>Eukaryota</taxon>
        <taxon>Sar</taxon>
        <taxon>Stramenopiles</taxon>
        <taxon>Bigyra</taxon>
        <taxon>Labyrinthulomycetes</taxon>
        <taxon>Thraustochytrida</taxon>
        <taxon>Thraustochytriidae</taxon>
        <taxon>Hondaea</taxon>
    </lineage>
</organism>
<dbReference type="Pfam" id="PF13424">
    <property type="entry name" value="TPR_12"/>
    <property type="match status" value="1"/>
</dbReference>
<evidence type="ECO:0000313" key="3">
    <source>
        <dbReference type="EMBL" id="GBG24777.1"/>
    </source>
</evidence>
<dbReference type="InterPro" id="IPR051425">
    <property type="entry name" value="Formin_Homology"/>
</dbReference>
<protein>
    <submittedName>
        <fullName evidence="3">Formin-F</fullName>
    </submittedName>
</protein>
<comment type="caution">
    <text evidence="3">The sequence shown here is derived from an EMBL/GenBank/DDBJ whole genome shotgun (WGS) entry which is preliminary data.</text>
</comment>
<feature type="domain" description="FH2" evidence="2">
    <location>
        <begin position="732"/>
        <end position="1132"/>
    </location>
</feature>